<dbReference type="AlphaFoldDB" id="A0A6C0DDK2"/>
<evidence type="ECO:0000313" key="2">
    <source>
        <dbReference type="EMBL" id="QHT14264.1"/>
    </source>
</evidence>
<accession>A0A6C0DDK2</accession>
<sequence>MSSEPREDFLTEDPEIPGQKYCLLSFLSPEKVLNKKEVFLFSKFLESFEYSLRVASFETFMVREFKNVYNALTAESDKAEAADLSGVALALRSARPHLDQMMDRFQEHVKTTKDDLKESKVKSMYEDFMYKNKVSLEEEFYKLNNFNTCVRGLKIRGTYNSKEEATLRSKKLQKVDTLHNIFIGEVGKWLPWDPEPADIQDQEYAEEQLNTLMKKYKENQEARDEFERENRARVLEASKKAKVGVAGTEEQVDVNSMFSADGPADLAIARKMEKNVDKMD</sequence>
<reference evidence="2" key="1">
    <citation type="journal article" date="2020" name="Nature">
        <title>Giant virus diversity and host interactions through global metagenomics.</title>
        <authorList>
            <person name="Schulz F."/>
            <person name="Roux S."/>
            <person name="Paez-Espino D."/>
            <person name="Jungbluth S."/>
            <person name="Walsh D.A."/>
            <person name="Denef V.J."/>
            <person name="McMahon K.D."/>
            <person name="Konstantinidis K.T."/>
            <person name="Eloe-Fadrosh E.A."/>
            <person name="Kyrpides N.C."/>
            <person name="Woyke T."/>
        </authorList>
    </citation>
    <scope>NUCLEOTIDE SEQUENCE</scope>
    <source>
        <strain evidence="2">GVMAG-M-3300023174-137</strain>
    </source>
</reference>
<organism evidence="2">
    <name type="scientific">viral metagenome</name>
    <dbReference type="NCBI Taxonomy" id="1070528"/>
    <lineage>
        <taxon>unclassified sequences</taxon>
        <taxon>metagenomes</taxon>
        <taxon>organismal metagenomes</taxon>
    </lineage>
</organism>
<name>A0A6C0DDK2_9ZZZZ</name>
<feature type="coiled-coil region" evidence="1">
    <location>
        <begin position="199"/>
        <end position="232"/>
    </location>
</feature>
<proteinExistence type="predicted"/>
<dbReference type="EMBL" id="MN739580">
    <property type="protein sequence ID" value="QHT14264.1"/>
    <property type="molecule type" value="Genomic_DNA"/>
</dbReference>
<protein>
    <submittedName>
        <fullName evidence="2">Uncharacterized protein</fullName>
    </submittedName>
</protein>
<dbReference type="InterPro" id="IPR043872">
    <property type="entry name" value="DUF5832"/>
</dbReference>
<keyword evidence="1" id="KW-0175">Coiled coil</keyword>
<evidence type="ECO:0000256" key="1">
    <source>
        <dbReference type="SAM" id="Coils"/>
    </source>
</evidence>
<dbReference type="Pfam" id="PF19150">
    <property type="entry name" value="DUF5832"/>
    <property type="match status" value="1"/>
</dbReference>